<dbReference type="SUPFAM" id="SSF52029">
    <property type="entry name" value="GroEL apical domain-like"/>
    <property type="match status" value="1"/>
</dbReference>
<evidence type="ECO:0000313" key="8">
    <source>
        <dbReference type="EMBL" id="CCF75669.1"/>
    </source>
</evidence>
<dbReference type="RefSeq" id="XP_012650077.1">
    <property type="nucleotide sequence ID" value="XM_012794623.1"/>
</dbReference>
<reference evidence="8 9" key="1">
    <citation type="journal article" date="2012" name="Nucleic Acids Res.">
        <title>Sequencing of the smallest Apicomplexan genome from the human pathogen Babesia microti.</title>
        <authorList>
            <person name="Cornillot E."/>
            <person name="Hadj-Kaddour K."/>
            <person name="Dassouli A."/>
            <person name="Noel B."/>
            <person name="Ranwez V."/>
            <person name="Vacherie B."/>
            <person name="Augagneur Y."/>
            <person name="Bres V."/>
            <person name="Duclos A."/>
            <person name="Randazzo S."/>
            <person name="Carcy B."/>
            <person name="Debierre-Grockiego F."/>
            <person name="Delbecq S."/>
            <person name="Moubri-Menage K."/>
            <person name="Shams-Eldin H."/>
            <person name="Usmani-Brown S."/>
            <person name="Bringaud F."/>
            <person name="Wincker P."/>
            <person name="Vivares C.P."/>
            <person name="Schwarz R.T."/>
            <person name="Schetters T.P."/>
            <person name="Krause P.J."/>
            <person name="Gorenflot A."/>
            <person name="Berry V."/>
            <person name="Barbe V."/>
            <person name="Ben Mamoun C."/>
        </authorList>
    </citation>
    <scope>NUCLEOTIDE SEQUENCE [LARGE SCALE GENOMIC DNA]</scope>
    <source>
        <strain evidence="8 9">RI</strain>
    </source>
</reference>
<dbReference type="GO" id="GO:0140662">
    <property type="term" value="F:ATP-dependent protein folding chaperone"/>
    <property type="evidence" value="ECO:0007669"/>
    <property type="project" value="InterPro"/>
</dbReference>
<evidence type="ECO:0000256" key="6">
    <source>
        <dbReference type="ARBA" id="ARBA00023186"/>
    </source>
</evidence>
<dbReference type="Gene3D" id="3.30.260.10">
    <property type="entry name" value="TCP-1-like chaperonin intermediate domain"/>
    <property type="match status" value="1"/>
</dbReference>
<name>I7I9U9_BABMR</name>
<evidence type="ECO:0000256" key="2">
    <source>
        <dbReference type="ARBA" id="ARBA00008020"/>
    </source>
</evidence>
<dbReference type="SUPFAM" id="SSF48592">
    <property type="entry name" value="GroEL equatorial domain-like"/>
    <property type="match status" value="1"/>
</dbReference>
<dbReference type="AlphaFoldDB" id="I7I9U9"/>
<evidence type="ECO:0000313" key="9">
    <source>
        <dbReference type="Proteomes" id="UP000002899"/>
    </source>
</evidence>
<dbReference type="InterPro" id="IPR017998">
    <property type="entry name" value="Chaperone_TCP-1"/>
</dbReference>
<dbReference type="Gene3D" id="3.50.7.10">
    <property type="entry name" value="GroEL"/>
    <property type="match status" value="1"/>
</dbReference>
<dbReference type="OrthoDB" id="10052040at2759"/>
<evidence type="ECO:0000256" key="1">
    <source>
        <dbReference type="ARBA" id="ARBA00004496"/>
    </source>
</evidence>
<dbReference type="FunFam" id="3.50.7.10:FF:000004">
    <property type="entry name" value="T-complex protein 1 subunit zeta"/>
    <property type="match status" value="1"/>
</dbReference>
<dbReference type="InterPro" id="IPR027413">
    <property type="entry name" value="GROEL-like_equatorial_sf"/>
</dbReference>
<accession>I7I9U9</accession>
<dbReference type="Gene3D" id="1.10.560.10">
    <property type="entry name" value="GroEL-like equatorial domain"/>
    <property type="match status" value="1"/>
</dbReference>
<comment type="subcellular location">
    <subcellularLocation>
        <location evidence="1">Cytoplasm</location>
    </subcellularLocation>
</comment>
<reference evidence="8 9" key="3">
    <citation type="journal article" date="2016" name="Sci. Rep.">
        <title>Genome-wide diversity and gene expression profiling of Babesia microti isolates identify polymorphic genes that mediate host-pathogen interactions.</title>
        <authorList>
            <person name="Silva J.C."/>
            <person name="Cornillot E."/>
            <person name="McCracken C."/>
            <person name="Usmani-Brown S."/>
            <person name="Dwivedi A."/>
            <person name="Ifeonu O.O."/>
            <person name="Crabtree J."/>
            <person name="Gotia H.T."/>
            <person name="Virji A.Z."/>
            <person name="Reynes C."/>
            <person name="Colinge J."/>
            <person name="Kumar V."/>
            <person name="Lawres L."/>
            <person name="Pazzi J.E."/>
            <person name="Pablo J.V."/>
            <person name="Hung C."/>
            <person name="Brancato J."/>
            <person name="Kumari P."/>
            <person name="Orvis J."/>
            <person name="Tretina K."/>
            <person name="Chibucos M."/>
            <person name="Ott S."/>
            <person name="Sadzewicz L."/>
            <person name="Sengamalay N."/>
            <person name="Shetty A.C."/>
            <person name="Su Q."/>
            <person name="Tallon L."/>
            <person name="Fraser C.M."/>
            <person name="Frutos R."/>
            <person name="Molina D.M."/>
            <person name="Krause P.J."/>
            <person name="Ben Mamoun C."/>
        </authorList>
    </citation>
    <scope>NUCLEOTIDE SEQUENCE [LARGE SCALE GENOMIC DNA]</scope>
    <source>
        <strain evidence="8 9">RI</strain>
    </source>
</reference>
<dbReference type="InterPro" id="IPR002423">
    <property type="entry name" value="Cpn60/GroEL/TCP-1"/>
</dbReference>
<dbReference type="GO" id="GO:0016887">
    <property type="term" value="F:ATP hydrolysis activity"/>
    <property type="evidence" value="ECO:0007669"/>
    <property type="project" value="InterPro"/>
</dbReference>
<evidence type="ECO:0000256" key="3">
    <source>
        <dbReference type="ARBA" id="ARBA00022490"/>
    </source>
</evidence>
<dbReference type="CDD" id="cd03342">
    <property type="entry name" value="TCP1_zeta"/>
    <property type="match status" value="1"/>
</dbReference>
<evidence type="ECO:0000256" key="5">
    <source>
        <dbReference type="ARBA" id="ARBA00022840"/>
    </source>
</evidence>
<protein>
    <submittedName>
        <fullName evidence="8">T-complex protein 1 subunit zeta</fullName>
    </submittedName>
</protein>
<dbReference type="GO" id="GO:0051082">
    <property type="term" value="F:unfolded protein binding"/>
    <property type="evidence" value="ECO:0007669"/>
    <property type="project" value="InterPro"/>
</dbReference>
<proteinExistence type="inferred from homology"/>
<dbReference type="GeneID" id="24426121"/>
<keyword evidence="3" id="KW-0963">Cytoplasm</keyword>
<dbReference type="PRINTS" id="PR00304">
    <property type="entry name" value="TCOMPLEXTCP1"/>
</dbReference>
<dbReference type="InterPro" id="IPR012722">
    <property type="entry name" value="Chap_CCT_zeta"/>
</dbReference>
<dbReference type="Pfam" id="PF00118">
    <property type="entry name" value="Cpn60_TCP1"/>
    <property type="match status" value="1"/>
</dbReference>
<dbReference type="GO" id="GO:0005737">
    <property type="term" value="C:cytoplasm"/>
    <property type="evidence" value="ECO:0007669"/>
    <property type="project" value="UniProtKB-SubCell"/>
</dbReference>
<sequence length="537" mass="59342">MAVNILNSKADTIRSSAALLTTISAAKGLYDILKSNLGPKGTFKMLVSGSGSIKITKDGNVLLNEMMIRHPTATILCRAATAMDEITGDGTTSNVLLASCLLKNSEENILYENVHPKFICDGFDIAREEVLKVLDEISVDVPLETTNGGRTDWEMLECVAKTSIRTKINLKLADVVTSQIMEAIKLIYRPGQLIDLFMLEILQMKHKLSTETKLIRGMVFDHGARHPDMPKMVKNAYILTLNCSLEYEKSEVFSGFFYSNAQQRDKLVTSERKFTDEKVEKILELKRKVCDDNTSFVVLNHKGIDPIALDMLAKEGIIALRRIKRRNMERLTLCCGGNACNSVENLTKEDLGFAEMVYEEMLGEDKYTFVEGVKNPSSCTILIKAPNEYSITQIKDAIRDGVRAVNNSLLDGKVVPGAGAFEIAAYSKLMDLSRQTKGSLKYGVSIFAESLLCVPKILADNAGLDSKEIVLNIIDLHKKSGRPLGIDLETGEHISPSIAGIWDNYCVKRQVVTIASTVAQQLLLVDEIMKAGKSMKN</sequence>
<reference evidence="8 9" key="2">
    <citation type="journal article" date="2013" name="PLoS ONE">
        <title>Whole genome mapping and re-organization of the nuclear and mitochondrial genomes of Babesia microti isolates.</title>
        <authorList>
            <person name="Cornillot E."/>
            <person name="Dassouli A."/>
            <person name="Garg A."/>
            <person name="Pachikara N."/>
            <person name="Randazzo S."/>
            <person name="Depoix D."/>
            <person name="Carcy B."/>
            <person name="Delbecq S."/>
            <person name="Frutos R."/>
            <person name="Silva J.C."/>
            <person name="Sutton R."/>
            <person name="Krause P.J."/>
            <person name="Mamoun C.B."/>
        </authorList>
    </citation>
    <scope>NUCLEOTIDE SEQUENCE [LARGE SCALE GENOMIC DNA]</scope>
    <source>
        <strain evidence="8 9">RI</strain>
    </source>
</reference>
<dbReference type="KEGG" id="bmic:BmR1_04g07390"/>
<comment type="similarity">
    <text evidence="2 7">Belongs to the TCP-1 chaperonin family.</text>
</comment>
<keyword evidence="6 7" id="KW-0143">Chaperone</keyword>
<gene>
    <name evidence="8" type="ORF">BmR1_04g07390</name>
</gene>
<dbReference type="InterPro" id="IPR027409">
    <property type="entry name" value="GroEL-like_apical_dom_sf"/>
</dbReference>
<evidence type="ECO:0000256" key="7">
    <source>
        <dbReference type="RuleBase" id="RU004187"/>
    </source>
</evidence>
<dbReference type="PROSITE" id="PS00751">
    <property type="entry name" value="TCP1_2"/>
    <property type="match status" value="1"/>
</dbReference>
<dbReference type="FunFam" id="1.10.560.10:FF:000058">
    <property type="entry name" value="T-complex protein 1 subunit zeta"/>
    <property type="match status" value="1"/>
</dbReference>
<dbReference type="InterPro" id="IPR027410">
    <property type="entry name" value="TCP-1-like_intermed_sf"/>
</dbReference>
<dbReference type="NCBIfam" id="TIGR02347">
    <property type="entry name" value="chap_CCT_zeta"/>
    <property type="match status" value="1"/>
</dbReference>
<dbReference type="GO" id="GO:0005524">
    <property type="term" value="F:ATP binding"/>
    <property type="evidence" value="ECO:0007669"/>
    <property type="project" value="UniProtKB-KW"/>
</dbReference>
<organism evidence="8 9">
    <name type="scientific">Babesia microti (strain RI)</name>
    <dbReference type="NCBI Taxonomy" id="1133968"/>
    <lineage>
        <taxon>Eukaryota</taxon>
        <taxon>Sar</taxon>
        <taxon>Alveolata</taxon>
        <taxon>Apicomplexa</taxon>
        <taxon>Aconoidasida</taxon>
        <taxon>Piroplasmida</taxon>
        <taxon>Babesiidae</taxon>
        <taxon>Babesia</taxon>
    </lineage>
</organism>
<dbReference type="PROSITE" id="PS00750">
    <property type="entry name" value="TCP1_1"/>
    <property type="match status" value="1"/>
</dbReference>
<evidence type="ECO:0000256" key="4">
    <source>
        <dbReference type="ARBA" id="ARBA00022741"/>
    </source>
</evidence>
<dbReference type="EMBL" id="LN871599">
    <property type="protein sequence ID" value="CCF75669.1"/>
    <property type="molecule type" value="Genomic_DNA"/>
</dbReference>
<dbReference type="SUPFAM" id="SSF54849">
    <property type="entry name" value="GroEL-intermediate domain like"/>
    <property type="match status" value="1"/>
</dbReference>
<dbReference type="VEuPathDB" id="PiroplasmaDB:BmR1_04g07390"/>
<dbReference type="Proteomes" id="UP000002899">
    <property type="component" value="Chromosome IV"/>
</dbReference>
<dbReference type="PANTHER" id="PTHR11353">
    <property type="entry name" value="CHAPERONIN"/>
    <property type="match status" value="1"/>
</dbReference>
<keyword evidence="5 7" id="KW-0067">ATP-binding</keyword>
<dbReference type="InterPro" id="IPR002194">
    <property type="entry name" value="Chaperonin_TCP-1_CS"/>
</dbReference>
<keyword evidence="9" id="KW-1185">Reference proteome</keyword>
<keyword evidence="4 7" id="KW-0547">Nucleotide-binding</keyword>